<protein>
    <submittedName>
        <fullName evidence="2">Uncharacterized protein</fullName>
    </submittedName>
</protein>
<accession>A0A9P8QDA4</accession>
<dbReference type="AlphaFoldDB" id="A0A9P8QDA4"/>
<name>A0A9P8QDA4_WICPI</name>
<reference evidence="2" key="1">
    <citation type="journal article" date="2021" name="Open Biol.">
        <title>Shared evolutionary footprints suggest mitochondrial oxidative damage underlies multiple complex I losses in fungi.</title>
        <authorList>
            <person name="Schikora-Tamarit M.A."/>
            <person name="Marcet-Houben M."/>
            <person name="Nosek J."/>
            <person name="Gabaldon T."/>
        </authorList>
    </citation>
    <scope>NUCLEOTIDE SEQUENCE</scope>
    <source>
        <strain evidence="2">CBS2887</strain>
    </source>
</reference>
<feature type="non-terminal residue" evidence="2">
    <location>
        <position position="1"/>
    </location>
</feature>
<evidence type="ECO:0000256" key="1">
    <source>
        <dbReference type="SAM" id="MobiDB-lite"/>
    </source>
</evidence>
<reference evidence="2" key="2">
    <citation type="submission" date="2021-01" db="EMBL/GenBank/DDBJ databases">
        <authorList>
            <person name="Schikora-Tamarit M.A."/>
        </authorList>
    </citation>
    <scope>NUCLEOTIDE SEQUENCE</scope>
    <source>
        <strain evidence="2">CBS2887</strain>
    </source>
</reference>
<gene>
    <name evidence="2" type="ORF">WICPIJ_000178</name>
</gene>
<proteinExistence type="predicted"/>
<sequence>PLANLDPYGTNPLFSSVGANTNPIVQQPPVPQAIPLKQVSKKKPMLTSAYKLNPKPLFSPNDLLVTKPGSIVAASSPSTAGSSASGKSATQTLIEDSKDSVNGSKSEKFLSPTTD</sequence>
<dbReference type="EMBL" id="JAEUBG010000111">
    <property type="protein sequence ID" value="KAH3688838.1"/>
    <property type="molecule type" value="Genomic_DNA"/>
</dbReference>
<feature type="compositionally biased region" description="Low complexity" evidence="1">
    <location>
        <begin position="73"/>
        <end position="90"/>
    </location>
</feature>
<dbReference type="Proteomes" id="UP000774326">
    <property type="component" value="Unassembled WGS sequence"/>
</dbReference>
<feature type="region of interest" description="Disordered" evidence="1">
    <location>
        <begin position="72"/>
        <end position="115"/>
    </location>
</feature>
<keyword evidence="3" id="KW-1185">Reference proteome</keyword>
<evidence type="ECO:0000313" key="2">
    <source>
        <dbReference type="EMBL" id="KAH3688838.1"/>
    </source>
</evidence>
<comment type="caution">
    <text evidence="2">The sequence shown here is derived from an EMBL/GenBank/DDBJ whole genome shotgun (WGS) entry which is preliminary data.</text>
</comment>
<feature type="non-terminal residue" evidence="2">
    <location>
        <position position="115"/>
    </location>
</feature>
<organism evidence="2 3">
    <name type="scientific">Wickerhamomyces pijperi</name>
    <name type="common">Yeast</name>
    <name type="synonym">Pichia pijperi</name>
    <dbReference type="NCBI Taxonomy" id="599730"/>
    <lineage>
        <taxon>Eukaryota</taxon>
        <taxon>Fungi</taxon>
        <taxon>Dikarya</taxon>
        <taxon>Ascomycota</taxon>
        <taxon>Saccharomycotina</taxon>
        <taxon>Saccharomycetes</taxon>
        <taxon>Phaffomycetales</taxon>
        <taxon>Wickerhamomycetaceae</taxon>
        <taxon>Wickerhamomyces</taxon>
    </lineage>
</organism>
<dbReference type="OrthoDB" id="3797628at2759"/>
<evidence type="ECO:0000313" key="3">
    <source>
        <dbReference type="Proteomes" id="UP000774326"/>
    </source>
</evidence>